<evidence type="ECO:0000256" key="1">
    <source>
        <dbReference type="ARBA" id="ARBA00004196"/>
    </source>
</evidence>
<proteinExistence type="predicted"/>
<evidence type="ECO:0000256" key="5">
    <source>
        <dbReference type="SAM" id="Phobius"/>
    </source>
</evidence>
<dbReference type="OrthoDB" id="9794348at2"/>
<dbReference type="PROSITE" id="PS51352">
    <property type="entry name" value="THIOREDOXIN_2"/>
    <property type="match status" value="1"/>
</dbReference>
<protein>
    <submittedName>
        <fullName evidence="7">Thiol-disulfide isomerase or thioredoxin</fullName>
    </submittedName>
</protein>
<dbReference type="CDD" id="cd02966">
    <property type="entry name" value="TlpA_like_family"/>
    <property type="match status" value="1"/>
</dbReference>
<keyword evidence="8" id="KW-1185">Reference proteome</keyword>
<dbReference type="InterPro" id="IPR000866">
    <property type="entry name" value="AhpC/TSA"/>
</dbReference>
<keyword evidence="4" id="KW-0676">Redox-active center</keyword>
<keyword evidence="2" id="KW-0201">Cytochrome c-type biogenesis</keyword>
<gene>
    <name evidence="7" type="ORF">SAMN04488122_5709</name>
</gene>
<dbReference type="EMBL" id="FOJG01000002">
    <property type="protein sequence ID" value="SEW53836.1"/>
    <property type="molecule type" value="Genomic_DNA"/>
</dbReference>
<dbReference type="InterPro" id="IPR017937">
    <property type="entry name" value="Thioredoxin_CS"/>
</dbReference>
<evidence type="ECO:0000259" key="6">
    <source>
        <dbReference type="PROSITE" id="PS51352"/>
    </source>
</evidence>
<evidence type="ECO:0000313" key="8">
    <source>
        <dbReference type="Proteomes" id="UP000199310"/>
    </source>
</evidence>
<dbReference type="GO" id="GO:0016853">
    <property type="term" value="F:isomerase activity"/>
    <property type="evidence" value="ECO:0007669"/>
    <property type="project" value="UniProtKB-KW"/>
</dbReference>
<dbReference type="Proteomes" id="UP000199310">
    <property type="component" value="Unassembled WGS sequence"/>
</dbReference>
<reference evidence="8" key="1">
    <citation type="submission" date="2016-10" db="EMBL/GenBank/DDBJ databases">
        <authorList>
            <person name="Varghese N."/>
            <person name="Submissions S."/>
        </authorList>
    </citation>
    <scope>NUCLEOTIDE SEQUENCE [LARGE SCALE GENOMIC DNA]</scope>
    <source>
        <strain evidence="8">DSM 3695</strain>
    </source>
</reference>
<keyword evidence="7" id="KW-0413">Isomerase</keyword>
<dbReference type="PROSITE" id="PS00194">
    <property type="entry name" value="THIOREDOXIN_1"/>
    <property type="match status" value="1"/>
</dbReference>
<dbReference type="Gene3D" id="3.40.30.10">
    <property type="entry name" value="Glutaredoxin"/>
    <property type="match status" value="1"/>
</dbReference>
<feature type="transmembrane region" description="Helical" evidence="5">
    <location>
        <begin position="12"/>
        <end position="29"/>
    </location>
</feature>
<dbReference type="Pfam" id="PF00578">
    <property type="entry name" value="AhpC-TSA"/>
    <property type="match status" value="1"/>
</dbReference>
<dbReference type="SUPFAM" id="SSF52833">
    <property type="entry name" value="Thioredoxin-like"/>
    <property type="match status" value="1"/>
</dbReference>
<dbReference type="AlphaFoldDB" id="A0A1I0SB16"/>
<evidence type="ECO:0000256" key="4">
    <source>
        <dbReference type="ARBA" id="ARBA00023284"/>
    </source>
</evidence>
<organism evidence="7 8">
    <name type="scientific">Chitinophaga arvensicola</name>
    <dbReference type="NCBI Taxonomy" id="29529"/>
    <lineage>
        <taxon>Bacteria</taxon>
        <taxon>Pseudomonadati</taxon>
        <taxon>Bacteroidota</taxon>
        <taxon>Chitinophagia</taxon>
        <taxon>Chitinophagales</taxon>
        <taxon>Chitinophagaceae</taxon>
        <taxon>Chitinophaga</taxon>
    </lineage>
</organism>
<keyword evidence="5" id="KW-0472">Membrane</keyword>
<comment type="subcellular location">
    <subcellularLocation>
        <location evidence="1">Cell envelope</location>
    </subcellularLocation>
</comment>
<dbReference type="InterPro" id="IPR050553">
    <property type="entry name" value="Thioredoxin_ResA/DsbE_sf"/>
</dbReference>
<accession>A0A1I0SB16</accession>
<feature type="domain" description="Thioredoxin" evidence="6">
    <location>
        <begin position="242"/>
        <end position="382"/>
    </location>
</feature>
<dbReference type="PANTHER" id="PTHR42852:SF6">
    <property type="entry name" value="THIOL:DISULFIDE INTERCHANGE PROTEIN DSBE"/>
    <property type="match status" value="1"/>
</dbReference>
<dbReference type="GO" id="GO:0017004">
    <property type="term" value="P:cytochrome complex assembly"/>
    <property type="evidence" value="ECO:0007669"/>
    <property type="project" value="UniProtKB-KW"/>
</dbReference>
<sequence length="382" mass="43291">MNHIRSKKYQPVILIMALATFLLSFKYVGNPPVFELSGIIKDADNIEVKLVRDVYGDAQELARDTIRQGHFHLQCPVKEVMNVSLVYHRGRDMYSYPVIVEKGKATFKLLPTGLSQVTGTKYNNWVLGYQRDTAYINADKILWQYKHPGAADKKDEEWKMIELFMHHFDIRSRYLQKVLNNGKDPSAAVMAAILLELEPDRAKTMTIVDAAAKQLGDSSMLIRTARKQNAAQEATIARRQGKMINEPFVDFTLPAVNGDMIRLGDRVKAGKFTLLQFWASWCVPCRAEIPLLKELYASYHSKGLEIVSFSMDNNRTAWLKASEKEQMSWANVSDLMADKSPVVKSYPVMGIPANVIIDQQGKIVSSNLIGTDLEEKIKSLFR</sequence>
<evidence type="ECO:0000313" key="7">
    <source>
        <dbReference type="EMBL" id="SEW53836.1"/>
    </source>
</evidence>
<dbReference type="GO" id="GO:0016491">
    <property type="term" value="F:oxidoreductase activity"/>
    <property type="evidence" value="ECO:0007669"/>
    <property type="project" value="InterPro"/>
</dbReference>
<dbReference type="GO" id="GO:0016209">
    <property type="term" value="F:antioxidant activity"/>
    <property type="evidence" value="ECO:0007669"/>
    <property type="project" value="InterPro"/>
</dbReference>
<dbReference type="InterPro" id="IPR013766">
    <property type="entry name" value="Thioredoxin_domain"/>
</dbReference>
<keyword evidence="3" id="KW-1015">Disulfide bond</keyword>
<dbReference type="STRING" id="29529.SAMN04488122_5709"/>
<evidence type="ECO:0000256" key="3">
    <source>
        <dbReference type="ARBA" id="ARBA00023157"/>
    </source>
</evidence>
<dbReference type="PANTHER" id="PTHR42852">
    <property type="entry name" value="THIOL:DISULFIDE INTERCHANGE PROTEIN DSBE"/>
    <property type="match status" value="1"/>
</dbReference>
<dbReference type="InterPro" id="IPR036249">
    <property type="entry name" value="Thioredoxin-like_sf"/>
</dbReference>
<keyword evidence="5" id="KW-1133">Transmembrane helix</keyword>
<keyword evidence="5" id="KW-0812">Transmembrane</keyword>
<name>A0A1I0SB16_9BACT</name>
<dbReference type="RefSeq" id="WP_089901193.1">
    <property type="nucleotide sequence ID" value="NZ_FOJG01000002.1"/>
</dbReference>
<evidence type="ECO:0000256" key="2">
    <source>
        <dbReference type="ARBA" id="ARBA00022748"/>
    </source>
</evidence>
<dbReference type="GO" id="GO:0030313">
    <property type="term" value="C:cell envelope"/>
    <property type="evidence" value="ECO:0007669"/>
    <property type="project" value="UniProtKB-SubCell"/>
</dbReference>